<feature type="binding site" evidence="7">
    <location>
        <position position="104"/>
    </location>
    <ligand>
        <name>S-adenosyl-L-methionine</name>
        <dbReference type="ChEBI" id="CHEBI:59789"/>
    </ligand>
</feature>
<feature type="binding site" evidence="7">
    <location>
        <position position="83"/>
    </location>
    <ligand>
        <name>S-adenosyl-L-methionine</name>
        <dbReference type="ChEBI" id="CHEBI:59789"/>
    </ligand>
</feature>
<comment type="similarity">
    <text evidence="1 7">Belongs to the methyltransferase superfamily. RsmH family.</text>
</comment>
<comment type="subcellular location">
    <subcellularLocation>
        <location evidence="7">Cytoplasm</location>
    </subcellularLocation>
</comment>
<dbReference type="RefSeq" id="WP_204006607.1">
    <property type="nucleotide sequence ID" value="NZ_BOPG01000067.1"/>
</dbReference>
<dbReference type="PIRSF" id="PIRSF004486">
    <property type="entry name" value="MraW"/>
    <property type="match status" value="1"/>
</dbReference>
<name>A0A8J3ZEU3_9ACTN</name>
<feature type="region of interest" description="Disordered" evidence="8">
    <location>
        <begin position="311"/>
        <end position="362"/>
    </location>
</feature>
<evidence type="ECO:0000256" key="6">
    <source>
        <dbReference type="ARBA" id="ARBA00022691"/>
    </source>
</evidence>
<keyword evidence="5 7" id="KW-0808">Transferase</keyword>
<evidence type="ECO:0000256" key="1">
    <source>
        <dbReference type="ARBA" id="ARBA00010396"/>
    </source>
</evidence>
<dbReference type="SUPFAM" id="SSF81799">
    <property type="entry name" value="Putative methyltransferase TM0872, insert domain"/>
    <property type="match status" value="1"/>
</dbReference>
<keyword evidence="6 7" id="KW-0949">S-adenosyl-L-methionine</keyword>
<comment type="catalytic activity">
    <reaction evidence="7">
        <text>cytidine(1402) in 16S rRNA + S-adenosyl-L-methionine = N(4)-methylcytidine(1402) in 16S rRNA + S-adenosyl-L-homocysteine + H(+)</text>
        <dbReference type="Rhea" id="RHEA:42928"/>
        <dbReference type="Rhea" id="RHEA-COMP:10286"/>
        <dbReference type="Rhea" id="RHEA-COMP:10287"/>
        <dbReference type="ChEBI" id="CHEBI:15378"/>
        <dbReference type="ChEBI" id="CHEBI:57856"/>
        <dbReference type="ChEBI" id="CHEBI:59789"/>
        <dbReference type="ChEBI" id="CHEBI:74506"/>
        <dbReference type="ChEBI" id="CHEBI:82748"/>
        <dbReference type="EC" id="2.1.1.199"/>
    </reaction>
</comment>
<evidence type="ECO:0000256" key="2">
    <source>
        <dbReference type="ARBA" id="ARBA00022490"/>
    </source>
</evidence>
<keyword evidence="10" id="KW-1185">Reference proteome</keyword>
<evidence type="ECO:0000256" key="3">
    <source>
        <dbReference type="ARBA" id="ARBA00022552"/>
    </source>
</evidence>
<dbReference type="GO" id="GO:0070475">
    <property type="term" value="P:rRNA base methylation"/>
    <property type="evidence" value="ECO:0007669"/>
    <property type="project" value="UniProtKB-UniRule"/>
</dbReference>
<dbReference type="FunFam" id="1.10.150.170:FF:000001">
    <property type="entry name" value="Ribosomal RNA small subunit methyltransferase H"/>
    <property type="match status" value="1"/>
</dbReference>
<dbReference type="HAMAP" id="MF_01007">
    <property type="entry name" value="16SrRNA_methyltr_H"/>
    <property type="match status" value="1"/>
</dbReference>
<evidence type="ECO:0000313" key="9">
    <source>
        <dbReference type="EMBL" id="GIJ61597.1"/>
    </source>
</evidence>
<feature type="binding site" evidence="7">
    <location>
        <begin position="37"/>
        <end position="39"/>
    </location>
    <ligand>
        <name>S-adenosyl-L-methionine</name>
        <dbReference type="ChEBI" id="CHEBI:59789"/>
    </ligand>
</feature>
<gene>
    <name evidence="7 9" type="primary">rsmH</name>
    <name evidence="9" type="ORF">Vau01_091130</name>
</gene>
<evidence type="ECO:0000256" key="4">
    <source>
        <dbReference type="ARBA" id="ARBA00022603"/>
    </source>
</evidence>
<proteinExistence type="inferred from homology"/>
<dbReference type="PANTHER" id="PTHR11265:SF0">
    <property type="entry name" value="12S RRNA N4-METHYLCYTIDINE METHYLTRANSFERASE"/>
    <property type="match status" value="1"/>
</dbReference>
<protein>
    <recommendedName>
        <fullName evidence="7">Ribosomal RNA small subunit methyltransferase H</fullName>
        <ecNumber evidence="7">2.1.1.199</ecNumber>
    </recommendedName>
    <alternativeName>
        <fullName evidence="7">16S rRNA m(4)C1402 methyltransferase</fullName>
    </alternativeName>
    <alternativeName>
        <fullName evidence="7">rRNA (cytosine-N(4)-)-methyltransferase RsmH</fullName>
    </alternativeName>
</protein>
<evidence type="ECO:0000256" key="5">
    <source>
        <dbReference type="ARBA" id="ARBA00022679"/>
    </source>
</evidence>
<keyword evidence="3 7" id="KW-0698">rRNA processing</keyword>
<dbReference type="GO" id="GO:0071424">
    <property type="term" value="F:rRNA (cytosine-N4-)-methyltransferase activity"/>
    <property type="evidence" value="ECO:0007669"/>
    <property type="project" value="UniProtKB-UniRule"/>
</dbReference>
<comment type="caution">
    <text evidence="9">The sequence shown here is derived from an EMBL/GenBank/DDBJ whole genome shotgun (WGS) entry which is preliminary data.</text>
</comment>
<dbReference type="NCBIfam" id="TIGR00006">
    <property type="entry name" value="16S rRNA (cytosine(1402)-N(4))-methyltransferase RsmH"/>
    <property type="match status" value="1"/>
</dbReference>
<accession>A0A8J3ZEU3</accession>
<dbReference type="Pfam" id="PF01795">
    <property type="entry name" value="Methyltransf_5"/>
    <property type="match status" value="1"/>
</dbReference>
<dbReference type="PANTHER" id="PTHR11265">
    <property type="entry name" value="S-ADENOSYL-METHYLTRANSFERASE MRAW"/>
    <property type="match status" value="1"/>
</dbReference>
<keyword evidence="2 7" id="KW-0963">Cytoplasm</keyword>
<dbReference type="EMBL" id="BOPG01000067">
    <property type="protein sequence ID" value="GIJ61597.1"/>
    <property type="molecule type" value="Genomic_DNA"/>
</dbReference>
<dbReference type="Gene3D" id="3.40.50.150">
    <property type="entry name" value="Vaccinia Virus protein VP39"/>
    <property type="match status" value="1"/>
</dbReference>
<evidence type="ECO:0000313" key="10">
    <source>
        <dbReference type="Proteomes" id="UP000612585"/>
    </source>
</evidence>
<dbReference type="SUPFAM" id="SSF53335">
    <property type="entry name" value="S-adenosyl-L-methionine-dependent methyltransferases"/>
    <property type="match status" value="1"/>
</dbReference>
<dbReference type="InterPro" id="IPR029063">
    <property type="entry name" value="SAM-dependent_MTases_sf"/>
</dbReference>
<reference evidence="9" key="1">
    <citation type="submission" date="2021-01" db="EMBL/GenBank/DDBJ databases">
        <title>Whole genome shotgun sequence of Virgisporangium aurantiacum NBRC 16421.</title>
        <authorList>
            <person name="Komaki H."/>
            <person name="Tamura T."/>
        </authorList>
    </citation>
    <scope>NUCLEOTIDE SEQUENCE</scope>
    <source>
        <strain evidence="9">NBRC 16421</strain>
    </source>
</reference>
<sequence>MARGIHVPVLLERCLELLRPALEGPGAVHVDATLGLGGHAEAVLDAFPQVTLVGIDRDPQALALAGDRLAGHADRTHLVHAVYNELGPVLDSLGITEVNGVLFDLGVSSLQLDEAGRGFAYSQDAPLDMRMDPTTGITAADVVNTYPAGDLTRILRVYGEEKFAPRIASAIVRERAKEPFTRTARLADLVRSSIPAPARRTGGNPAKRTFQALRIEVNGELSVLEEAVPAALDALAPEGRIAVLSYHSLEDRLVKQAFAERARSSAPIELPIEPAGSAPTLRLLTRGAEVPGDAETATNPRAASARLRAAERIPPPGRPPRQVKGMHQPVTRPVTGRRRRHSNGDVTAEHRTTEGVNSNDEG</sequence>
<feature type="binding site" evidence="7">
    <location>
        <position position="56"/>
    </location>
    <ligand>
        <name>S-adenosyl-L-methionine</name>
        <dbReference type="ChEBI" id="CHEBI:59789"/>
    </ligand>
</feature>
<dbReference type="InterPro" id="IPR002903">
    <property type="entry name" value="RsmH"/>
</dbReference>
<dbReference type="AlphaFoldDB" id="A0A8J3ZEU3"/>
<organism evidence="9 10">
    <name type="scientific">Virgisporangium aurantiacum</name>
    <dbReference type="NCBI Taxonomy" id="175570"/>
    <lineage>
        <taxon>Bacteria</taxon>
        <taxon>Bacillati</taxon>
        <taxon>Actinomycetota</taxon>
        <taxon>Actinomycetes</taxon>
        <taxon>Micromonosporales</taxon>
        <taxon>Micromonosporaceae</taxon>
        <taxon>Virgisporangium</taxon>
    </lineage>
</organism>
<evidence type="ECO:0000256" key="8">
    <source>
        <dbReference type="SAM" id="MobiDB-lite"/>
    </source>
</evidence>
<feature type="binding site" evidence="7">
    <location>
        <position position="111"/>
    </location>
    <ligand>
        <name>S-adenosyl-L-methionine</name>
        <dbReference type="ChEBI" id="CHEBI:59789"/>
    </ligand>
</feature>
<dbReference type="EC" id="2.1.1.199" evidence="7"/>
<evidence type="ECO:0000256" key="7">
    <source>
        <dbReference type="HAMAP-Rule" id="MF_01007"/>
    </source>
</evidence>
<dbReference type="Proteomes" id="UP000612585">
    <property type="component" value="Unassembled WGS sequence"/>
</dbReference>
<dbReference type="InterPro" id="IPR023397">
    <property type="entry name" value="SAM-dep_MeTrfase_MraW_recog"/>
</dbReference>
<dbReference type="Gene3D" id="1.10.150.170">
    <property type="entry name" value="Putative methyltransferase TM0872, insert domain"/>
    <property type="match status" value="1"/>
</dbReference>
<keyword evidence="4 7" id="KW-0489">Methyltransferase</keyword>
<dbReference type="GO" id="GO:0005737">
    <property type="term" value="C:cytoplasm"/>
    <property type="evidence" value="ECO:0007669"/>
    <property type="project" value="UniProtKB-SubCell"/>
</dbReference>
<comment type="function">
    <text evidence="7">Specifically methylates the N4 position of cytidine in position 1402 (C1402) of 16S rRNA.</text>
</comment>